<evidence type="ECO:0000313" key="5">
    <source>
        <dbReference type="Proteomes" id="UP000268696"/>
    </source>
</evidence>
<dbReference type="PANTHER" id="PTHR30531">
    <property type="entry name" value="FLAGELLAR BIOSYNTHETIC PROTEIN FLHB"/>
    <property type="match status" value="1"/>
</dbReference>
<reference evidence="4 5" key="1">
    <citation type="submission" date="2018-03" db="EMBL/GenBank/DDBJ databases">
        <title>Diversity of phytobeneficial traits revealed by whole-genome analysis of worldwide-isolated phenazine-producing Pseudomonas spp.</title>
        <authorList>
            <person name="Biessy A."/>
            <person name="Novinscak A."/>
            <person name="Blom J."/>
            <person name="Leger G."/>
            <person name="Thomashow L.S."/>
            <person name="Cazorla F.M."/>
            <person name="Josic D."/>
            <person name="Filion M."/>
        </authorList>
    </citation>
    <scope>NUCLEOTIDE SEQUENCE [LARGE SCALE GENOMIC DNA]</scope>
    <source>
        <strain evidence="4 5">30B</strain>
    </source>
</reference>
<keyword evidence="3" id="KW-1133">Transmembrane helix</keyword>
<proteinExistence type="inferred from homology"/>
<feature type="region of interest" description="Disordered" evidence="2">
    <location>
        <begin position="357"/>
        <end position="400"/>
    </location>
</feature>
<dbReference type="PRINTS" id="PR00950">
    <property type="entry name" value="TYPE3IMSPROT"/>
</dbReference>
<dbReference type="SUPFAM" id="SSF160544">
    <property type="entry name" value="EscU C-terminal domain-like"/>
    <property type="match status" value="1"/>
</dbReference>
<name>A0A3G7UE35_9PSED</name>
<dbReference type="Gene3D" id="3.40.1690.10">
    <property type="entry name" value="secretion proteins EscU"/>
    <property type="match status" value="1"/>
</dbReference>
<accession>A0A3G7UE35</accession>
<organism evidence="4 5">
    <name type="scientific">Pseudomonas synxantha</name>
    <dbReference type="NCBI Taxonomy" id="47883"/>
    <lineage>
        <taxon>Bacteria</taxon>
        <taxon>Pseudomonadati</taxon>
        <taxon>Pseudomonadota</taxon>
        <taxon>Gammaproteobacteria</taxon>
        <taxon>Pseudomonadales</taxon>
        <taxon>Pseudomonadaceae</taxon>
        <taxon>Pseudomonas</taxon>
    </lineage>
</organism>
<feature type="transmembrane region" description="Helical" evidence="3">
    <location>
        <begin position="186"/>
        <end position="205"/>
    </location>
</feature>
<gene>
    <name evidence="4" type="ORF">C4K03_4741</name>
</gene>
<dbReference type="Pfam" id="PF01312">
    <property type="entry name" value="Bac_export_2"/>
    <property type="match status" value="1"/>
</dbReference>
<keyword evidence="3" id="KW-0812">Transmembrane</keyword>
<evidence type="ECO:0000256" key="2">
    <source>
        <dbReference type="SAM" id="MobiDB-lite"/>
    </source>
</evidence>
<keyword evidence="3" id="KW-0472">Membrane</keyword>
<sequence>MSGEKNQKATPKRLEESRQKGQVAQSQDLTRLLSLWLMAEIALSLSNDSLERLVSLIHVGLMRLAPLETRSLLEVSAQAGAVLLYFMAMTLAPAVVIRLTANWIQIGFLWAPKALIPDLNRINPLQQLKQMFSAQSLFNLLLGLFKAALISTMITSLTLPVLGMLITLVQADLYSYWNGALTSFRQIIRVCFASLLVIAVLDVFMQRHFYFKRLRMSLEEVQKEYKDAEGDPALKSQRRSLMAQWLEEPAVVPPTLEQSDMLIVNPTHLAVALYYRPGQTPLPQITHKGQDQACLAMIEQAHRAHVPVIRYRWLARTLYPSTIGSHIPRDTLHIIASLYQTLKTIDRNDLHAPLNMDEFAPLEGDPSENTDSQRPTVEQTDATTVGPDKADYNPPSRALA</sequence>
<dbReference type="InterPro" id="IPR006135">
    <property type="entry name" value="T3SS_substrate_exporter"/>
</dbReference>
<evidence type="ECO:0000313" key="4">
    <source>
        <dbReference type="EMBL" id="AZE56879.1"/>
    </source>
</evidence>
<dbReference type="RefSeq" id="WP_124379074.1">
    <property type="nucleotide sequence ID" value="NZ_CP027754.1"/>
</dbReference>
<dbReference type="PANTHER" id="PTHR30531:SF14">
    <property type="entry name" value="SURFACE PRESENTATION OF ANTIGENS PROTEIN SPAS"/>
    <property type="match status" value="1"/>
</dbReference>
<dbReference type="GO" id="GO:0005886">
    <property type="term" value="C:plasma membrane"/>
    <property type="evidence" value="ECO:0007669"/>
    <property type="project" value="TreeGrafter"/>
</dbReference>
<dbReference type="Proteomes" id="UP000268696">
    <property type="component" value="Chromosome"/>
</dbReference>
<feature type="compositionally biased region" description="Polar residues" evidence="2">
    <location>
        <begin position="367"/>
        <end position="383"/>
    </location>
</feature>
<protein>
    <submittedName>
        <fullName evidence="4">Type III secretion inner membrane protein (YscU,SpaS,EscU,HrcU,SsaU)</fullName>
    </submittedName>
</protein>
<evidence type="ECO:0000256" key="1">
    <source>
        <dbReference type="ARBA" id="ARBA00010690"/>
    </source>
</evidence>
<evidence type="ECO:0000256" key="3">
    <source>
        <dbReference type="SAM" id="Phobius"/>
    </source>
</evidence>
<dbReference type="EMBL" id="CP027754">
    <property type="protein sequence ID" value="AZE56879.1"/>
    <property type="molecule type" value="Genomic_DNA"/>
</dbReference>
<comment type="similarity">
    <text evidence="1">Belongs to the type III secretion exporter family.</text>
</comment>
<dbReference type="InterPro" id="IPR029025">
    <property type="entry name" value="T3SS_substrate_exporter_C"/>
</dbReference>
<feature type="region of interest" description="Disordered" evidence="2">
    <location>
        <begin position="1"/>
        <end position="22"/>
    </location>
</feature>
<feature type="transmembrane region" description="Helical" evidence="3">
    <location>
        <begin position="137"/>
        <end position="166"/>
    </location>
</feature>
<dbReference type="GO" id="GO:0009306">
    <property type="term" value="P:protein secretion"/>
    <property type="evidence" value="ECO:0007669"/>
    <property type="project" value="InterPro"/>
</dbReference>
<dbReference type="AlphaFoldDB" id="A0A3G7UE35"/>